<protein>
    <submittedName>
        <fullName evidence="7">Kunitz-type serine protease inhibitor A</fullName>
    </submittedName>
</protein>
<keyword evidence="4" id="KW-1015">Disulfide bond</keyword>
<evidence type="ECO:0000256" key="5">
    <source>
        <dbReference type="SAM" id="SignalP"/>
    </source>
</evidence>
<keyword evidence="8" id="KW-1185">Reference proteome</keyword>
<name>A0A8X6TP97_NEPPI</name>
<dbReference type="PRINTS" id="PR00759">
    <property type="entry name" value="BASICPTASE"/>
</dbReference>
<keyword evidence="3" id="KW-0722">Serine protease inhibitor</keyword>
<dbReference type="PROSITE" id="PS50279">
    <property type="entry name" value="BPTI_KUNITZ_2"/>
    <property type="match status" value="1"/>
</dbReference>
<sequence length="79" mass="8777">MKFLILLLAVVLLSSSFVAADEAKTCDEKPEAGPCRAYFPRFYYDKETGTCKNFIYGGCKGNGNRYSSEKECLKNCKGS</sequence>
<evidence type="ECO:0000256" key="3">
    <source>
        <dbReference type="ARBA" id="ARBA00022900"/>
    </source>
</evidence>
<feature type="chain" id="PRO_5036458087" evidence="5">
    <location>
        <begin position="21"/>
        <end position="79"/>
    </location>
</feature>
<dbReference type="AlphaFoldDB" id="A0A8X6TP97"/>
<dbReference type="PANTHER" id="PTHR10083:SF374">
    <property type="entry name" value="BPTI_KUNITZ INHIBITOR DOMAIN-CONTAINING PROTEIN"/>
    <property type="match status" value="1"/>
</dbReference>
<dbReference type="GO" id="GO:0004867">
    <property type="term" value="F:serine-type endopeptidase inhibitor activity"/>
    <property type="evidence" value="ECO:0007669"/>
    <property type="project" value="UniProtKB-KW"/>
</dbReference>
<feature type="signal peptide" evidence="5">
    <location>
        <begin position="1"/>
        <end position="20"/>
    </location>
</feature>
<dbReference type="SUPFAM" id="SSF57362">
    <property type="entry name" value="BPTI-like"/>
    <property type="match status" value="1"/>
</dbReference>
<dbReference type="EMBL" id="BMAW01013180">
    <property type="protein sequence ID" value="GFT32556.1"/>
    <property type="molecule type" value="Genomic_DNA"/>
</dbReference>
<dbReference type="FunFam" id="4.10.410.10:FF:000006">
    <property type="entry name" value="Serine peptidase inhibitor, Kunitz type 1"/>
    <property type="match status" value="1"/>
</dbReference>
<comment type="caution">
    <text evidence="7">The sequence shown here is derived from an EMBL/GenBank/DDBJ whole genome shotgun (WGS) entry which is preliminary data.</text>
</comment>
<dbReference type="InterPro" id="IPR002223">
    <property type="entry name" value="Kunitz_BPTI"/>
</dbReference>
<feature type="domain" description="BPTI/Kunitz inhibitor" evidence="6">
    <location>
        <begin position="26"/>
        <end position="76"/>
    </location>
</feature>
<dbReference type="OrthoDB" id="6434315at2759"/>
<accession>A0A8X6TP97</accession>
<evidence type="ECO:0000259" key="6">
    <source>
        <dbReference type="PROSITE" id="PS50279"/>
    </source>
</evidence>
<reference evidence="7" key="1">
    <citation type="submission" date="2020-08" db="EMBL/GenBank/DDBJ databases">
        <title>Multicomponent nature underlies the extraordinary mechanical properties of spider dragline silk.</title>
        <authorList>
            <person name="Kono N."/>
            <person name="Nakamura H."/>
            <person name="Mori M."/>
            <person name="Yoshida Y."/>
            <person name="Ohtoshi R."/>
            <person name="Malay A.D."/>
            <person name="Moran D.A.P."/>
            <person name="Tomita M."/>
            <person name="Numata K."/>
            <person name="Arakawa K."/>
        </authorList>
    </citation>
    <scope>NUCLEOTIDE SEQUENCE</scope>
</reference>
<keyword evidence="2 5" id="KW-0732">Signal</keyword>
<dbReference type="CDD" id="cd00109">
    <property type="entry name" value="Kunitz-type"/>
    <property type="match status" value="1"/>
</dbReference>
<evidence type="ECO:0000313" key="7">
    <source>
        <dbReference type="EMBL" id="GFT32556.1"/>
    </source>
</evidence>
<evidence type="ECO:0000313" key="8">
    <source>
        <dbReference type="Proteomes" id="UP000887013"/>
    </source>
</evidence>
<dbReference type="Pfam" id="PF00014">
    <property type="entry name" value="Kunitz_BPTI"/>
    <property type="match status" value="1"/>
</dbReference>
<dbReference type="SMART" id="SM00131">
    <property type="entry name" value="KU"/>
    <property type="match status" value="1"/>
</dbReference>
<dbReference type="Gene3D" id="4.10.410.10">
    <property type="entry name" value="Pancreatic trypsin inhibitor Kunitz domain"/>
    <property type="match status" value="1"/>
</dbReference>
<dbReference type="PANTHER" id="PTHR10083">
    <property type="entry name" value="KUNITZ-TYPE PROTEASE INHIBITOR-RELATED"/>
    <property type="match status" value="1"/>
</dbReference>
<dbReference type="PROSITE" id="PS00280">
    <property type="entry name" value="BPTI_KUNITZ_1"/>
    <property type="match status" value="1"/>
</dbReference>
<evidence type="ECO:0000256" key="1">
    <source>
        <dbReference type="ARBA" id="ARBA00022690"/>
    </source>
</evidence>
<keyword evidence="1" id="KW-0646">Protease inhibitor</keyword>
<evidence type="ECO:0000256" key="4">
    <source>
        <dbReference type="ARBA" id="ARBA00023157"/>
    </source>
</evidence>
<evidence type="ECO:0000256" key="2">
    <source>
        <dbReference type="ARBA" id="ARBA00022729"/>
    </source>
</evidence>
<organism evidence="7 8">
    <name type="scientific">Nephila pilipes</name>
    <name type="common">Giant wood spider</name>
    <name type="synonym">Nephila maculata</name>
    <dbReference type="NCBI Taxonomy" id="299642"/>
    <lineage>
        <taxon>Eukaryota</taxon>
        <taxon>Metazoa</taxon>
        <taxon>Ecdysozoa</taxon>
        <taxon>Arthropoda</taxon>
        <taxon>Chelicerata</taxon>
        <taxon>Arachnida</taxon>
        <taxon>Araneae</taxon>
        <taxon>Araneomorphae</taxon>
        <taxon>Entelegynae</taxon>
        <taxon>Araneoidea</taxon>
        <taxon>Nephilidae</taxon>
        <taxon>Nephila</taxon>
    </lineage>
</organism>
<dbReference type="InterPro" id="IPR020901">
    <property type="entry name" value="Prtase_inh_Kunz-CS"/>
</dbReference>
<dbReference type="GO" id="GO:0005615">
    <property type="term" value="C:extracellular space"/>
    <property type="evidence" value="ECO:0007669"/>
    <property type="project" value="TreeGrafter"/>
</dbReference>
<gene>
    <name evidence="7" type="primary">NCL1_58485</name>
    <name evidence="7" type="ORF">NPIL_345561</name>
</gene>
<dbReference type="InterPro" id="IPR036880">
    <property type="entry name" value="Kunitz_BPTI_sf"/>
</dbReference>
<dbReference type="Proteomes" id="UP000887013">
    <property type="component" value="Unassembled WGS sequence"/>
</dbReference>
<dbReference type="InterPro" id="IPR050098">
    <property type="entry name" value="TFPI/VKTCI-like"/>
</dbReference>
<proteinExistence type="predicted"/>